<evidence type="ECO:0000313" key="2">
    <source>
        <dbReference type="EMBL" id="NJW53437.1"/>
    </source>
</evidence>
<dbReference type="SUPFAM" id="SSF55729">
    <property type="entry name" value="Acyl-CoA N-acyltransferases (Nat)"/>
    <property type="match status" value="1"/>
</dbReference>
<dbReference type="RefSeq" id="WP_168138531.1">
    <property type="nucleotide sequence ID" value="NZ_JAAVJR010000005.1"/>
</dbReference>
<name>A0ABX1D050_9FLAO</name>
<accession>A0ABX1D050</accession>
<comment type="caution">
    <text evidence="2">The sequence shown here is derived from an EMBL/GenBank/DDBJ whole genome shotgun (WGS) entry which is preliminary data.</text>
</comment>
<dbReference type="CDD" id="cd04301">
    <property type="entry name" value="NAT_SF"/>
    <property type="match status" value="1"/>
</dbReference>
<feature type="domain" description="N-acetyltransferase" evidence="1">
    <location>
        <begin position="7"/>
        <end position="155"/>
    </location>
</feature>
<sequence>MEKKAEVEFREINYERDREQVVKLIQENLRPEFTLDTLKWKHEQNYFGTSVSTVAVDGDKVVAVVFATRYDFVNSKGERIKGMRTFDGCTDNAYRGKGIFKKLMQFCIGKYEGGYDFFLANPNEASFKEHLKIGYVEPKNSNYYYWGILMPSGGDKNVLSDVKEKNSVDEEVPLSQGEYYHVGNTLSFVKWRYQDKRYRIKQYDKNGSSNIIVYRHEKLKGVNSLVLCDFLGDPFLIQEVMSSVCKAEKNFFVYFLENLVTQNLKFLLKLKHRKALIVLKENNFSAPDNLVISLGDLEGIL</sequence>
<organism evidence="2 3">
    <name type="scientific">Salinimicrobium oceani</name>
    <dbReference type="NCBI Taxonomy" id="2722702"/>
    <lineage>
        <taxon>Bacteria</taxon>
        <taxon>Pseudomonadati</taxon>
        <taxon>Bacteroidota</taxon>
        <taxon>Flavobacteriia</taxon>
        <taxon>Flavobacteriales</taxon>
        <taxon>Flavobacteriaceae</taxon>
        <taxon>Salinimicrobium</taxon>
    </lineage>
</organism>
<dbReference type="PROSITE" id="PS51186">
    <property type="entry name" value="GNAT"/>
    <property type="match status" value="1"/>
</dbReference>
<dbReference type="Gene3D" id="3.40.630.30">
    <property type="match status" value="1"/>
</dbReference>
<evidence type="ECO:0000313" key="3">
    <source>
        <dbReference type="Proteomes" id="UP000703674"/>
    </source>
</evidence>
<keyword evidence="3" id="KW-1185">Reference proteome</keyword>
<proteinExistence type="predicted"/>
<dbReference type="EMBL" id="JAAVJR010000005">
    <property type="protein sequence ID" value="NJW53437.1"/>
    <property type="molecule type" value="Genomic_DNA"/>
</dbReference>
<dbReference type="InterPro" id="IPR000182">
    <property type="entry name" value="GNAT_dom"/>
</dbReference>
<dbReference type="Proteomes" id="UP000703674">
    <property type="component" value="Unassembled WGS sequence"/>
</dbReference>
<protein>
    <submittedName>
        <fullName evidence="2">GNAT family N-acetyltransferase</fullName>
    </submittedName>
</protein>
<dbReference type="InterPro" id="IPR016181">
    <property type="entry name" value="Acyl_CoA_acyltransferase"/>
</dbReference>
<gene>
    <name evidence="2" type="ORF">HC175_10940</name>
</gene>
<evidence type="ECO:0000259" key="1">
    <source>
        <dbReference type="PROSITE" id="PS51186"/>
    </source>
</evidence>
<reference evidence="2 3" key="1">
    <citation type="submission" date="2020-03" db="EMBL/GenBank/DDBJ databases">
        <title>Salinimicrobium sp. nov, isolated from SCS.</title>
        <authorList>
            <person name="Cao W.R."/>
        </authorList>
    </citation>
    <scope>NUCLEOTIDE SEQUENCE [LARGE SCALE GENOMIC DNA]</scope>
    <source>
        <strain evidence="3">J15B91</strain>
    </source>
</reference>